<evidence type="ECO:0000313" key="2">
    <source>
        <dbReference type="Proteomes" id="UP000019591"/>
    </source>
</evidence>
<proteinExistence type="predicted"/>
<dbReference type="OrthoDB" id="286252at2"/>
<dbReference type="HOGENOM" id="CLU_099014_0_0_9"/>
<accession>W8TK51</accession>
<dbReference type="EMBL" id="CP007452">
    <property type="protein sequence ID" value="AHM56577.1"/>
    <property type="molecule type" value="Genomic_DNA"/>
</dbReference>
<dbReference type="eggNOG" id="ENOG5032SD3">
    <property type="taxonomic scope" value="Bacteria"/>
</dbReference>
<dbReference type="AlphaFoldDB" id="W8TK51"/>
<organism evidence="1 2">
    <name type="scientific">Peptoclostridium acidaminophilum DSM 3953</name>
    <dbReference type="NCBI Taxonomy" id="1286171"/>
    <lineage>
        <taxon>Bacteria</taxon>
        <taxon>Bacillati</taxon>
        <taxon>Bacillota</taxon>
        <taxon>Clostridia</taxon>
        <taxon>Peptostreptococcales</taxon>
        <taxon>Peptoclostridiaceae</taxon>
        <taxon>Peptoclostridium</taxon>
    </lineage>
</organism>
<dbReference type="InterPro" id="IPR024211">
    <property type="entry name" value="DUF3841"/>
</dbReference>
<dbReference type="KEGG" id="eac:EAL2_c12820"/>
<sequence>MISMSSNGNIKLWTAQSKIVVDTIESKGIYHVKREFILNKYREISKLFLEPYDWFVGRASKIITPPPGAEYAIWMYANPGMISNYGPGDYIIEAEVPRDNVLMLDEGKWLRILNLSYIPLDSKDEERFKNSIREYGLTHDSQAYTSNFYPALKREITRSWDRLFDDSIKLSEFRMGALWELKREWIKEISEPK</sequence>
<name>W8TK51_PEPAC</name>
<dbReference type="Pfam" id="PF12952">
    <property type="entry name" value="DUF3841"/>
    <property type="match status" value="1"/>
</dbReference>
<protein>
    <submittedName>
        <fullName evidence="1">Uncharacterized protein</fullName>
    </submittedName>
</protein>
<dbReference type="Proteomes" id="UP000019591">
    <property type="component" value="Chromosome"/>
</dbReference>
<keyword evidence="2" id="KW-1185">Reference proteome</keyword>
<evidence type="ECO:0000313" key="1">
    <source>
        <dbReference type="EMBL" id="AHM56577.1"/>
    </source>
</evidence>
<dbReference type="PATRIC" id="fig|1286171.3.peg.1231"/>
<reference evidence="1 2" key="1">
    <citation type="journal article" date="2014" name="Genome Announc.">
        <title>Complete Genome Sequence of Amino Acid-Utilizing Eubacterium acidaminophilum al-2 (DSM 3953).</title>
        <authorList>
            <person name="Poehlein A."/>
            <person name="Andreesen J.R."/>
            <person name="Daniel R."/>
        </authorList>
    </citation>
    <scope>NUCLEOTIDE SEQUENCE [LARGE SCALE GENOMIC DNA]</scope>
    <source>
        <strain evidence="1 2">DSM 3953</strain>
    </source>
</reference>
<gene>
    <name evidence="1" type="ORF">EAL2_c12820</name>
</gene>
<dbReference type="STRING" id="1286171.EAL2_c12820"/>
<dbReference type="RefSeq" id="WP_025435567.1">
    <property type="nucleotide sequence ID" value="NZ_CP007452.1"/>
</dbReference>